<feature type="region of interest" description="Disordered" evidence="1">
    <location>
        <begin position="160"/>
        <end position="259"/>
    </location>
</feature>
<feature type="compositionally biased region" description="Polar residues" evidence="1">
    <location>
        <begin position="243"/>
        <end position="259"/>
    </location>
</feature>
<gene>
    <name evidence="2" type="ORF">CLCR_07348</name>
</gene>
<reference evidence="3" key="1">
    <citation type="submission" date="2015-07" db="EMBL/GenBank/DDBJ databases">
        <authorList>
            <person name="Teixeira M.M."/>
            <person name="Souza R.C."/>
            <person name="Almeida L.G."/>
            <person name="Vicente V.A."/>
            <person name="de Hoog S."/>
            <person name="Bocca A.L."/>
            <person name="de Almeida S.R."/>
            <person name="Vasconcelos A.T."/>
            <person name="Felipe M.S."/>
        </authorList>
    </citation>
    <scope>NUCLEOTIDE SEQUENCE [LARGE SCALE GENOMIC DNA]</scope>
    <source>
        <strain evidence="3">KSF</strain>
    </source>
</reference>
<comment type="caution">
    <text evidence="2">The sequence shown here is derived from an EMBL/GenBank/DDBJ whole genome shotgun (WGS) entry which is preliminary data.</text>
</comment>
<proteinExistence type="predicted"/>
<organism evidence="2 3">
    <name type="scientific">Cladophialophora carrionii</name>
    <dbReference type="NCBI Taxonomy" id="86049"/>
    <lineage>
        <taxon>Eukaryota</taxon>
        <taxon>Fungi</taxon>
        <taxon>Dikarya</taxon>
        <taxon>Ascomycota</taxon>
        <taxon>Pezizomycotina</taxon>
        <taxon>Eurotiomycetes</taxon>
        <taxon>Chaetothyriomycetidae</taxon>
        <taxon>Chaetothyriales</taxon>
        <taxon>Herpotrichiellaceae</taxon>
        <taxon>Cladophialophora</taxon>
    </lineage>
</organism>
<dbReference type="eggNOG" id="ENOG502R9HV">
    <property type="taxonomic scope" value="Eukaryota"/>
</dbReference>
<evidence type="ECO:0000313" key="3">
    <source>
        <dbReference type="Proteomes" id="UP000094526"/>
    </source>
</evidence>
<dbReference type="EMBL" id="LGRB01000010">
    <property type="protein sequence ID" value="OCT49795.1"/>
    <property type="molecule type" value="Genomic_DNA"/>
</dbReference>
<dbReference type="VEuPathDB" id="FungiDB:G647_08719"/>
<evidence type="ECO:0000313" key="2">
    <source>
        <dbReference type="EMBL" id="OCT49795.1"/>
    </source>
</evidence>
<feature type="region of interest" description="Disordered" evidence="1">
    <location>
        <begin position="1"/>
        <end position="29"/>
    </location>
</feature>
<accession>A0A1C1CMN8</accession>
<dbReference type="STRING" id="86049.A0A1C1CMN8"/>
<dbReference type="Proteomes" id="UP000094526">
    <property type="component" value="Unassembled WGS sequence"/>
</dbReference>
<dbReference type="OrthoDB" id="4119268at2759"/>
<dbReference type="VEuPathDB" id="FungiDB:CLCR_07348"/>
<evidence type="ECO:0000256" key="1">
    <source>
        <dbReference type="SAM" id="MobiDB-lite"/>
    </source>
</evidence>
<feature type="compositionally biased region" description="Low complexity" evidence="1">
    <location>
        <begin position="11"/>
        <end position="24"/>
    </location>
</feature>
<name>A0A1C1CMN8_9EURO</name>
<protein>
    <submittedName>
        <fullName evidence="2">Uncharacterized protein</fullName>
    </submittedName>
</protein>
<feature type="compositionally biased region" description="Basic residues" evidence="1">
    <location>
        <begin position="1"/>
        <end position="10"/>
    </location>
</feature>
<feature type="compositionally biased region" description="Basic and acidic residues" evidence="1">
    <location>
        <begin position="180"/>
        <end position="193"/>
    </location>
</feature>
<feature type="compositionally biased region" description="Low complexity" evidence="1">
    <location>
        <begin position="208"/>
        <end position="219"/>
    </location>
</feature>
<sequence length="360" mass="39243">MPNKKSKNASKGKTTATSTTAATSHIPQFPPLTSLSDDFRIKNAEAKSLIMATLVPGSEAWKIAEPIPLASTIMKTLEARYAPKDAAGKPLRGKDLMAWTATNTRKNELVGLLGLDIYDGATSTEFIEDFVAGKPMDKYMNLYREKLAVAQAHRARIASNRLAADDPRKTQMASINADPSKTKMKTDKDETRPDSNLPPAQAIQSPTPQASNVSQSQPQAQPPLQFPDDADLPIPETFDLHPQLSTSPQTAGSTFSNSKAHPVKHESYLSEHQATGFAHDDAARKQQIQVTAAKALMQKLPTRDLRLLWAVLCGGENAAWPESCSSVIPGVTSWEWGGKTYEIDHKTCVRSRNNKAEEKG</sequence>
<keyword evidence="3" id="KW-1185">Reference proteome</keyword>
<dbReference type="AlphaFoldDB" id="A0A1C1CMN8"/>